<dbReference type="PANTHER" id="PTHR32011:SF6">
    <property type="entry name" value="KNR4_SMI1-LIKE DOMAIN-CONTAINING PROTEIN"/>
    <property type="match status" value="1"/>
</dbReference>
<dbReference type="STRING" id="71139.A0A059AL15"/>
<dbReference type="AlphaFoldDB" id="A0A059AL15"/>
<reference evidence="1" key="1">
    <citation type="submission" date="2013-07" db="EMBL/GenBank/DDBJ databases">
        <title>The genome of Eucalyptus grandis.</title>
        <authorList>
            <person name="Schmutz J."/>
            <person name="Hayes R."/>
            <person name="Myburg A."/>
            <person name="Tuskan G."/>
            <person name="Grattapaglia D."/>
            <person name="Rokhsar D.S."/>
        </authorList>
    </citation>
    <scope>NUCLEOTIDE SEQUENCE</scope>
    <source>
        <tissue evidence="1">Leaf extractions</tissue>
    </source>
</reference>
<sequence length="319" mass="34202">MAVATAAAAAAGVPVDVAALSYRFVPKRVCFSFAAYAKSVIYHLASCDVPVLEGLTAAEFDCLESAFSFAFPPDLREILQEGLPVGPGFVNWRSSSPQQLRILAGLPGRCLIKEVSRSDFWCDAWGERPSGRDRAVELAERFLEEAPALEFEWLRIGVFRPAGKLPPMIVTPAWAATAPRRIEFWSDVAEKGGRRAPAPAPEPARVSTGGWWSAGGGVGGGGGGGGELGACLDEAFWRLRDGGWREEEVREMMGMGGCDGMVKVGGDVARSDGGIARHVTAWSLELLRGGWSREDVVQSLGINVDEEREVGVCDPHDRG</sequence>
<proteinExistence type="predicted"/>
<dbReference type="EMBL" id="KK198761">
    <property type="protein sequence ID" value="KCW54697.1"/>
    <property type="molecule type" value="Genomic_DNA"/>
</dbReference>
<dbReference type="PANTHER" id="PTHR32011">
    <property type="entry name" value="OS08G0472400 PROTEIN"/>
    <property type="match status" value="1"/>
</dbReference>
<dbReference type="FunCoup" id="A0A059AL15">
    <property type="interactions" value="10"/>
</dbReference>
<protein>
    <submittedName>
        <fullName evidence="1">Uncharacterized protein</fullName>
    </submittedName>
</protein>
<evidence type="ECO:0000313" key="1">
    <source>
        <dbReference type="EMBL" id="KCW54697.1"/>
    </source>
</evidence>
<gene>
    <name evidence="1" type="ORF">EUGRSUZ_I00637</name>
</gene>
<accession>A0A059AL15</accession>
<name>A0A059AL15_EUCGR</name>
<dbReference type="OMA" id="VPIYRNC"/>
<organism evidence="1">
    <name type="scientific">Eucalyptus grandis</name>
    <name type="common">Flooded gum</name>
    <dbReference type="NCBI Taxonomy" id="71139"/>
    <lineage>
        <taxon>Eukaryota</taxon>
        <taxon>Viridiplantae</taxon>
        <taxon>Streptophyta</taxon>
        <taxon>Embryophyta</taxon>
        <taxon>Tracheophyta</taxon>
        <taxon>Spermatophyta</taxon>
        <taxon>Magnoliopsida</taxon>
        <taxon>eudicotyledons</taxon>
        <taxon>Gunneridae</taxon>
        <taxon>Pentapetalae</taxon>
        <taxon>rosids</taxon>
        <taxon>malvids</taxon>
        <taxon>Myrtales</taxon>
        <taxon>Myrtaceae</taxon>
        <taxon>Myrtoideae</taxon>
        <taxon>Eucalypteae</taxon>
        <taxon>Eucalyptus</taxon>
    </lineage>
</organism>
<dbReference type="Gramene" id="KCW54697">
    <property type="protein sequence ID" value="KCW54697"/>
    <property type="gene ID" value="EUGRSUZ_I00637"/>
</dbReference>
<dbReference type="InParanoid" id="A0A059AL15"/>